<proteinExistence type="predicted"/>
<dbReference type="GO" id="GO:0008410">
    <property type="term" value="F:CoA-transferase activity"/>
    <property type="evidence" value="ECO:0007669"/>
    <property type="project" value="InterPro"/>
</dbReference>
<dbReference type="InterPro" id="IPR004165">
    <property type="entry name" value="CoA_trans_fam_I"/>
</dbReference>
<dbReference type="PANTHER" id="PTHR43293">
    <property type="entry name" value="ACETATE COA-TRANSFERASE YDIF"/>
    <property type="match status" value="1"/>
</dbReference>
<name>W4LP29_ENTF1</name>
<dbReference type="Gene3D" id="3.40.1080.10">
    <property type="entry name" value="Glutaconate Coenzyme A-transferase"/>
    <property type="match status" value="1"/>
</dbReference>
<sequence length="270" mass="29397">MSAAYTIEELMAVVIARDLKDGEKGLTGLASGDRTGVLAVGIPLAAMGLAQHMHAPNLTIFYGGVIVNPRLEEIPTLFESGAGLHHLRAMARVTPQYTFSLARRGEIDFGFSTGAQIDRYGNINITCLGPYEKPQVRLVGSVLQTEHFSQFGREYVVMDHRQRSFVDKVDFITGAGYLDSAHAREHAGLNPSGPRWVVTELAVLGFNAATKRMQLESLHPGVSVGLVQECTGFPLLVPDAIPITVPPTDEELAILRHRVNPHGRLLPREA</sequence>
<dbReference type="PANTHER" id="PTHR43293:SF3">
    <property type="entry name" value="CHOLESTEROL RING-CLEAVING HYDROLASE IPDB SUBUNIT"/>
    <property type="match status" value="1"/>
</dbReference>
<dbReference type="Pfam" id="PF01144">
    <property type="entry name" value="CoA_trans"/>
    <property type="match status" value="1"/>
</dbReference>
<dbReference type="SMART" id="SM00882">
    <property type="entry name" value="CoA_trans"/>
    <property type="match status" value="1"/>
</dbReference>
<dbReference type="HOGENOM" id="CLU_069088_0_0_7"/>
<evidence type="ECO:0000313" key="2">
    <source>
        <dbReference type="Proteomes" id="UP000019141"/>
    </source>
</evidence>
<dbReference type="Proteomes" id="UP000019141">
    <property type="component" value="Unassembled WGS sequence"/>
</dbReference>
<dbReference type="InterPro" id="IPR037171">
    <property type="entry name" value="NagB/RpiA_transferase-like"/>
</dbReference>
<dbReference type="SUPFAM" id="SSF100950">
    <property type="entry name" value="NagB/RpiA/CoA transferase-like"/>
    <property type="match status" value="1"/>
</dbReference>
<gene>
    <name evidence="1" type="ORF">ETSY1_14270</name>
</gene>
<comment type="caution">
    <text evidence="1">The sequence shown here is derived from an EMBL/GenBank/DDBJ whole genome shotgun (WGS) entry which is preliminary data.</text>
</comment>
<accession>W4LP29</accession>
<dbReference type="AlphaFoldDB" id="W4LP29"/>
<protein>
    <recommendedName>
        <fullName evidence="3">CoA transferase</fullName>
    </recommendedName>
</protein>
<organism evidence="1 2">
    <name type="scientific">Entotheonella factor</name>
    <dbReference type="NCBI Taxonomy" id="1429438"/>
    <lineage>
        <taxon>Bacteria</taxon>
        <taxon>Pseudomonadati</taxon>
        <taxon>Nitrospinota/Tectimicrobiota group</taxon>
        <taxon>Candidatus Tectimicrobiota</taxon>
        <taxon>Candidatus Entotheonellia</taxon>
        <taxon>Candidatus Entotheonellales</taxon>
        <taxon>Candidatus Entotheonellaceae</taxon>
        <taxon>Candidatus Entotheonella</taxon>
    </lineage>
</organism>
<evidence type="ECO:0000313" key="1">
    <source>
        <dbReference type="EMBL" id="ETW99634.1"/>
    </source>
</evidence>
<reference evidence="1 2" key="1">
    <citation type="journal article" date="2014" name="Nature">
        <title>An environmental bacterial taxon with a large and distinct metabolic repertoire.</title>
        <authorList>
            <person name="Wilson M.C."/>
            <person name="Mori T."/>
            <person name="Ruckert C."/>
            <person name="Uria A.R."/>
            <person name="Helf M.J."/>
            <person name="Takada K."/>
            <person name="Gernert C."/>
            <person name="Steffens U.A."/>
            <person name="Heycke N."/>
            <person name="Schmitt S."/>
            <person name="Rinke C."/>
            <person name="Helfrich E.J."/>
            <person name="Brachmann A.O."/>
            <person name="Gurgui C."/>
            <person name="Wakimoto T."/>
            <person name="Kracht M."/>
            <person name="Crusemann M."/>
            <person name="Hentschel U."/>
            <person name="Abe I."/>
            <person name="Matsunaga S."/>
            <person name="Kalinowski J."/>
            <person name="Takeyama H."/>
            <person name="Piel J."/>
        </authorList>
    </citation>
    <scope>NUCLEOTIDE SEQUENCE [LARGE SCALE GENOMIC DNA]</scope>
    <source>
        <strain evidence="2">TSY1</strain>
    </source>
</reference>
<dbReference type="EMBL" id="AZHW01000422">
    <property type="protein sequence ID" value="ETW99634.1"/>
    <property type="molecule type" value="Genomic_DNA"/>
</dbReference>
<keyword evidence="2" id="KW-1185">Reference proteome</keyword>
<evidence type="ECO:0008006" key="3">
    <source>
        <dbReference type="Google" id="ProtNLM"/>
    </source>
</evidence>